<comment type="caution">
    <text evidence="1">The sequence shown here is derived from an EMBL/GenBank/DDBJ whole genome shotgun (WGS) entry which is preliminary data.</text>
</comment>
<proteinExistence type="predicted"/>
<accession>A0ABU1AIK7</accession>
<keyword evidence="2" id="KW-1185">Reference proteome</keyword>
<dbReference type="RefSeq" id="WP_308985116.1">
    <property type="nucleotide sequence ID" value="NZ_JARXIC010000013.1"/>
</dbReference>
<evidence type="ECO:0000313" key="1">
    <source>
        <dbReference type="EMBL" id="MDQ8194649.1"/>
    </source>
</evidence>
<name>A0ABU1AIK7_9BACT</name>
<sequence length="216" mass="24523">MSFFAAIPELKAIEFRLLSWSESIEDLNYTNQGETISVIARENLLSRTYNYKGSAVLEFYRIIETEAGAQRVPQLQTEVPEGMEEAILLIRRLEDNSLKAVWFNHSFDYTPLGTIRFHNLSSYPVALDLGDEPVMMSTRDTYAHLAPAGARYVMLRAATAEVANEWQLFSTRPLPTQANLRTIVIMRNARSRDAKEAGPVEMLILRDSKQPPKQAQ</sequence>
<reference evidence="1 2" key="1">
    <citation type="submission" date="2023-04" db="EMBL/GenBank/DDBJ databases">
        <title>A novel bacteria isolated from coastal sediment.</title>
        <authorList>
            <person name="Liu X.-J."/>
            <person name="Du Z.-J."/>
        </authorList>
    </citation>
    <scope>NUCLEOTIDE SEQUENCE [LARGE SCALE GENOMIC DNA]</scope>
    <source>
        <strain evidence="1 2">SDUM461004</strain>
    </source>
</reference>
<evidence type="ECO:0000313" key="2">
    <source>
        <dbReference type="Proteomes" id="UP001243717"/>
    </source>
</evidence>
<dbReference type="EMBL" id="JARXIC010000013">
    <property type="protein sequence ID" value="MDQ8194649.1"/>
    <property type="molecule type" value="Genomic_DNA"/>
</dbReference>
<dbReference type="Proteomes" id="UP001243717">
    <property type="component" value="Unassembled WGS sequence"/>
</dbReference>
<protein>
    <submittedName>
        <fullName evidence="1">Uncharacterized protein</fullName>
    </submittedName>
</protein>
<gene>
    <name evidence="1" type="ORF">QEH59_09440</name>
</gene>
<organism evidence="1 2">
    <name type="scientific">Thalassobacterium sedimentorum</name>
    <dbReference type="NCBI Taxonomy" id="3041258"/>
    <lineage>
        <taxon>Bacteria</taxon>
        <taxon>Pseudomonadati</taxon>
        <taxon>Verrucomicrobiota</taxon>
        <taxon>Opitutia</taxon>
        <taxon>Puniceicoccales</taxon>
        <taxon>Coraliomargaritaceae</taxon>
        <taxon>Thalassobacterium</taxon>
    </lineage>
</organism>